<name>A0A183S969_SCHSO</name>
<dbReference type="AlphaFoldDB" id="A0A183S969"/>
<gene>
    <name evidence="1" type="ORF">SSLN_LOCUS767</name>
</gene>
<evidence type="ECO:0000313" key="2">
    <source>
        <dbReference type="Proteomes" id="UP000275846"/>
    </source>
</evidence>
<organism evidence="3">
    <name type="scientific">Schistocephalus solidus</name>
    <name type="common">Tapeworm</name>
    <dbReference type="NCBI Taxonomy" id="70667"/>
    <lineage>
        <taxon>Eukaryota</taxon>
        <taxon>Metazoa</taxon>
        <taxon>Spiralia</taxon>
        <taxon>Lophotrochozoa</taxon>
        <taxon>Platyhelminthes</taxon>
        <taxon>Cestoda</taxon>
        <taxon>Eucestoda</taxon>
        <taxon>Diphyllobothriidea</taxon>
        <taxon>Diphyllobothriidae</taxon>
        <taxon>Schistocephalus</taxon>
    </lineage>
</organism>
<dbReference type="EMBL" id="UYSU01000746">
    <property type="protein sequence ID" value="VDL86197.1"/>
    <property type="molecule type" value="Genomic_DNA"/>
</dbReference>
<evidence type="ECO:0000313" key="3">
    <source>
        <dbReference type="WBParaSite" id="SSLN_0000080001-mRNA-1"/>
    </source>
</evidence>
<sequence length="99" mass="11395">MASATPMDAYHDENAVLVIVYRTDSQLLNSLRMQTSVRLSTEYNDPRIEFSGSQLVLCKVNLKQHCCTTRRPEQSTKNKRVNSFVYTTMSMENTKSEVR</sequence>
<keyword evidence="2" id="KW-1185">Reference proteome</keyword>
<dbReference type="Proteomes" id="UP000275846">
    <property type="component" value="Unassembled WGS sequence"/>
</dbReference>
<accession>A0A183S969</accession>
<evidence type="ECO:0000313" key="1">
    <source>
        <dbReference type="EMBL" id="VDL86197.1"/>
    </source>
</evidence>
<reference evidence="1 2" key="2">
    <citation type="submission" date="2018-11" db="EMBL/GenBank/DDBJ databases">
        <authorList>
            <consortium name="Pathogen Informatics"/>
        </authorList>
    </citation>
    <scope>NUCLEOTIDE SEQUENCE [LARGE SCALE GENOMIC DNA]</scope>
    <source>
        <strain evidence="1 2">NST_G2</strain>
    </source>
</reference>
<proteinExistence type="predicted"/>
<protein>
    <submittedName>
        <fullName evidence="1 3">Uncharacterized protein</fullName>
    </submittedName>
</protein>
<dbReference type="WBParaSite" id="SSLN_0000080001-mRNA-1">
    <property type="protein sequence ID" value="SSLN_0000080001-mRNA-1"/>
    <property type="gene ID" value="SSLN_0000080001"/>
</dbReference>
<reference evidence="3" key="1">
    <citation type="submission" date="2016-06" db="UniProtKB">
        <authorList>
            <consortium name="WormBaseParasite"/>
        </authorList>
    </citation>
    <scope>IDENTIFICATION</scope>
</reference>